<sequence>MIVIYHDIGGTHSSVIAANMHLNRIPMDYVPDKNVLLNLPGFDRLEKYQWGHIIYRGEDEYGAKVYTLCRQYKPEIVVPAVTDMYLLLKGTVKGLYMVNTTPTVNWIMGIGGYSSRVLGFVPFGRPIVTYGALIAYPKISKVVKELKNKMRSELDTAMP</sequence>
<keyword evidence="2" id="KW-1185">Reference proteome</keyword>
<evidence type="ECO:0000313" key="1">
    <source>
        <dbReference type="EMBL" id="KPU45754.1"/>
    </source>
</evidence>
<dbReference type="AlphaFoldDB" id="A0A0P8WD13"/>
<proteinExistence type="predicted"/>
<evidence type="ECO:0000313" key="2">
    <source>
        <dbReference type="Proteomes" id="UP000050326"/>
    </source>
</evidence>
<dbReference type="STRING" id="36849.OXPF_09880"/>
<evidence type="ECO:0008006" key="3">
    <source>
        <dbReference type="Google" id="ProtNLM"/>
    </source>
</evidence>
<dbReference type="EMBL" id="LKET01000021">
    <property type="protein sequence ID" value="KPU45754.1"/>
    <property type="molecule type" value="Genomic_DNA"/>
</dbReference>
<dbReference type="RefSeq" id="WP_054874081.1">
    <property type="nucleotide sequence ID" value="NZ_LKET01000021.1"/>
</dbReference>
<name>A0A0P8WD13_9CLOT</name>
<organism evidence="1 2">
    <name type="scientific">Oxobacter pfennigii</name>
    <dbReference type="NCBI Taxonomy" id="36849"/>
    <lineage>
        <taxon>Bacteria</taxon>
        <taxon>Bacillati</taxon>
        <taxon>Bacillota</taxon>
        <taxon>Clostridia</taxon>
        <taxon>Eubacteriales</taxon>
        <taxon>Clostridiaceae</taxon>
        <taxon>Oxobacter</taxon>
    </lineage>
</organism>
<protein>
    <recommendedName>
        <fullName evidence="3">DUF3189 family protein</fullName>
    </recommendedName>
</protein>
<dbReference type="Pfam" id="PF11385">
    <property type="entry name" value="DUF3189"/>
    <property type="match status" value="1"/>
</dbReference>
<reference evidence="1 2" key="1">
    <citation type="submission" date="2015-09" db="EMBL/GenBank/DDBJ databases">
        <title>Genome sequence of Oxobacter pfennigii DSM 3222.</title>
        <authorList>
            <person name="Poehlein A."/>
            <person name="Bengelsdorf F.R."/>
            <person name="Schiel-Bengelsdorf B."/>
            <person name="Duerre P."/>
            <person name="Daniel R."/>
        </authorList>
    </citation>
    <scope>NUCLEOTIDE SEQUENCE [LARGE SCALE GENOMIC DNA]</scope>
    <source>
        <strain evidence="1 2">DSM 3222</strain>
    </source>
</reference>
<comment type="caution">
    <text evidence="1">The sequence shown here is derived from an EMBL/GenBank/DDBJ whole genome shotgun (WGS) entry which is preliminary data.</text>
</comment>
<gene>
    <name evidence="1" type="ORF">OXPF_09880</name>
</gene>
<dbReference type="Proteomes" id="UP000050326">
    <property type="component" value="Unassembled WGS sequence"/>
</dbReference>
<dbReference type="InterPro" id="IPR021525">
    <property type="entry name" value="DUF3189"/>
</dbReference>
<dbReference type="OrthoDB" id="1680616at2"/>
<accession>A0A0P8WD13</accession>